<accession>A0A1I4RHL6</accession>
<evidence type="ECO:0000313" key="2">
    <source>
        <dbReference type="EMBL" id="SFM51754.1"/>
    </source>
</evidence>
<keyword evidence="2" id="KW-0540">Nuclease</keyword>
<dbReference type="RefSeq" id="WP_074905841.1">
    <property type="nucleotide sequence ID" value="NZ_FOUB01000033.1"/>
</dbReference>
<dbReference type="OrthoDB" id="9803914at2"/>
<dbReference type="AlphaFoldDB" id="A0A1I4RHL6"/>
<gene>
    <name evidence="2" type="ORF">SAMN05421863_10338</name>
</gene>
<keyword evidence="3" id="KW-1185">Reference proteome</keyword>
<proteinExistence type="predicted"/>
<organism evidence="2 3">
    <name type="scientific">Nitrosomonas communis</name>
    <dbReference type="NCBI Taxonomy" id="44574"/>
    <lineage>
        <taxon>Bacteria</taxon>
        <taxon>Pseudomonadati</taxon>
        <taxon>Pseudomonadota</taxon>
        <taxon>Betaproteobacteria</taxon>
        <taxon>Nitrosomonadales</taxon>
        <taxon>Nitrosomonadaceae</taxon>
        <taxon>Nitrosomonas</taxon>
    </lineage>
</organism>
<keyword evidence="2" id="KW-0378">Hydrolase</keyword>
<evidence type="ECO:0000259" key="1">
    <source>
        <dbReference type="Pfam" id="PF03372"/>
    </source>
</evidence>
<feature type="domain" description="Endonuclease/exonuclease/phosphatase" evidence="1">
    <location>
        <begin position="4"/>
        <end position="265"/>
    </location>
</feature>
<dbReference type="GO" id="GO:0004527">
    <property type="term" value="F:exonuclease activity"/>
    <property type="evidence" value="ECO:0007669"/>
    <property type="project" value="UniProtKB-KW"/>
</dbReference>
<sequence length="279" mass="31461">MRLISWNLNSRQRNLENQVAALVALKPDVVALQEVTPTTVFALRTMLANAGLRHVADSFSLAGSRSELTGRRRYGQLTASRCQLISEPPGRFTVPWPERVLSVTLMTLAGHVEIHNTHVPPGSSNKWVKIDHLDGLYAGLACPEERPRILCGDFNTPREELSTGEVVTWGQRPGLNGWRIARTIHGRAGSDWDRGERQVLTGLAAWGLPDVYRQLHGYDRVEASWVFRGMFQLGRRFDHVFASPSLRAEQCRYIHEFRERGLSDHSAIEAVFRWPTCAT</sequence>
<dbReference type="Pfam" id="PF03372">
    <property type="entry name" value="Exo_endo_phos"/>
    <property type="match status" value="1"/>
</dbReference>
<dbReference type="InterPro" id="IPR036691">
    <property type="entry name" value="Endo/exonu/phosph_ase_sf"/>
</dbReference>
<evidence type="ECO:0000313" key="3">
    <source>
        <dbReference type="Proteomes" id="UP000183287"/>
    </source>
</evidence>
<dbReference type="Gene3D" id="3.60.10.10">
    <property type="entry name" value="Endonuclease/exonuclease/phosphatase"/>
    <property type="match status" value="1"/>
</dbReference>
<dbReference type="SUPFAM" id="SSF56219">
    <property type="entry name" value="DNase I-like"/>
    <property type="match status" value="1"/>
</dbReference>
<keyword evidence="2" id="KW-0269">Exonuclease</keyword>
<dbReference type="Proteomes" id="UP000183287">
    <property type="component" value="Unassembled WGS sequence"/>
</dbReference>
<name>A0A1I4RHL6_9PROT</name>
<dbReference type="EMBL" id="FOUB01000033">
    <property type="protein sequence ID" value="SFM51754.1"/>
    <property type="molecule type" value="Genomic_DNA"/>
</dbReference>
<dbReference type="InterPro" id="IPR005135">
    <property type="entry name" value="Endo/exonuclease/phosphatase"/>
</dbReference>
<reference evidence="3" key="1">
    <citation type="submission" date="2016-10" db="EMBL/GenBank/DDBJ databases">
        <authorList>
            <person name="Varghese N."/>
            <person name="Submissions S."/>
        </authorList>
    </citation>
    <scope>NUCLEOTIDE SEQUENCE [LARGE SCALE GENOMIC DNA]</scope>
    <source>
        <strain evidence="3">Nm44</strain>
    </source>
</reference>
<protein>
    <submittedName>
        <fullName evidence="2">Exonuclease III</fullName>
    </submittedName>
</protein>